<evidence type="ECO:0000256" key="1">
    <source>
        <dbReference type="ARBA" id="ARBA00004571"/>
    </source>
</evidence>
<dbReference type="InterPro" id="IPR039426">
    <property type="entry name" value="TonB-dep_rcpt-like"/>
</dbReference>
<proteinExistence type="inferred from homology"/>
<evidence type="ECO:0000256" key="6">
    <source>
        <dbReference type="ARBA" id="ARBA00023004"/>
    </source>
</evidence>
<dbReference type="InterPro" id="IPR036942">
    <property type="entry name" value="Beta-barrel_TonB_sf"/>
</dbReference>
<comment type="subcellular location">
    <subcellularLocation>
        <location evidence="1 11">Cell outer membrane</location>
        <topology evidence="1 11">Multi-pass membrane protein</topology>
    </subcellularLocation>
</comment>
<evidence type="ECO:0000256" key="4">
    <source>
        <dbReference type="ARBA" id="ARBA00022496"/>
    </source>
</evidence>
<dbReference type="RefSeq" id="WP_374039002.1">
    <property type="nucleotide sequence ID" value="NZ_CP169082.1"/>
</dbReference>
<evidence type="ECO:0000256" key="11">
    <source>
        <dbReference type="PROSITE-ProRule" id="PRU01360"/>
    </source>
</evidence>
<evidence type="ECO:0000256" key="12">
    <source>
        <dbReference type="RuleBase" id="RU003357"/>
    </source>
</evidence>
<keyword evidence="3 11" id="KW-1134">Transmembrane beta strand</keyword>
<sequence>MRKAVTMAGVSALAILMLPNLASAQTAGAQSTAVDDIIVTAQRREVAAQDTAVSLSAVSGDTLERAGILNFQALSGSVPSFSLTNQGVLDQELNIRGVSNTRLDAPTSDQSIGVFLDDVFVGRSGLINTDFFDIGRIEVIRGPQGVLLGRNVVGGALSVYPNEPTWSPDAMIKAGYGNYDSVLLAGHVNGALSERLAGRIAFQYRDHSGYNRDVLNNRDLDDLTSTQVRAQLKYDGGERFTARLALDYTDDRSNGQHRVAIDEPTVAGTGPWSATRAAFAAFRGGLDVREGIPEHLTFLGASRPNEQRVLREAFGAALKLDFQITDTLQLVSVTGYRAGEGEQVYHQSGAGPNSPVGVVVPLAFSFPIQENEDLKQVSQELRLVSDYGPDSRLDWILGGYFYRDDVWKLDHWQSETAQALPTLSGEQTFDNDGYTQSYAVFGQVGYRFTDHLKLTAGVRYSHDEKGGVITAFLINGGDRFRPNDLVGISPLDSSIRPGGGYTADYGASWSEVTPQATLEYTPSDDILIYATIAKGYKGGGFEDTPANPAGARFAYDPETVVNYEVGAKIDFLDRRARFNAALFYMDYKNLQVAQQIAACLCNVTDNASDATIKGIEVEALYLPTDWLRLWANGSVLETEYVDFIDSTGVNYSGRELQRTPHEKFSVGAEGTWDLGSQSDALSARIEYTWQSDMSWQPASTSREDSYGLLNGRVSYDLPMGDATVSVWGRNLTDELYRVNATYYFGDNVSILGEPRTWGVELTKRF</sequence>
<feature type="chain" id="PRO_5045849777" evidence="13">
    <location>
        <begin position="25"/>
        <end position="765"/>
    </location>
</feature>
<evidence type="ECO:0000256" key="9">
    <source>
        <dbReference type="ARBA" id="ARBA00023136"/>
    </source>
</evidence>
<feature type="domain" description="TonB-dependent receptor plug" evidence="15">
    <location>
        <begin position="48"/>
        <end position="156"/>
    </location>
</feature>
<dbReference type="PROSITE" id="PS52016">
    <property type="entry name" value="TONB_DEPENDENT_REC_3"/>
    <property type="match status" value="1"/>
</dbReference>
<dbReference type="InterPro" id="IPR012910">
    <property type="entry name" value="Plug_dom"/>
</dbReference>
<name>A0ABW0FN67_9CAUL</name>
<dbReference type="Gene3D" id="2.40.170.20">
    <property type="entry name" value="TonB-dependent receptor, beta-barrel domain"/>
    <property type="match status" value="1"/>
</dbReference>
<evidence type="ECO:0000313" key="16">
    <source>
        <dbReference type="EMBL" id="MFC5342846.1"/>
    </source>
</evidence>
<evidence type="ECO:0000256" key="2">
    <source>
        <dbReference type="ARBA" id="ARBA00022448"/>
    </source>
</evidence>
<dbReference type="Pfam" id="PF00593">
    <property type="entry name" value="TonB_dep_Rec_b-barrel"/>
    <property type="match status" value="1"/>
</dbReference>
<dbReference type="PANTHER" id="PTHR32552">
    <property type="entry name" value="FERRICHROME IRON RECEPTOR-RELATED"/>
    <property type="match status" value="1"/>
</dbReference>
<keyword evidence="13" id="KW-0732">Signal</keyword>
<evidence type="ECO:0000259" key="14">
    <source>
        <dbReference type="Pfam" id="PF00593"/>
    </source>
</evidence>
<keyword evidence="4" id="KW-0410">Iron transport</keyword>
<evidence type="ECO:0000256" key="5">
    <source>
        <dbReference type="ARBA" id="ARBA00022692"/>
    </source>
</evidence>
<keyword evidence="8 12" id="KW-0798">TonB box</keyword>
<dbReference type="SUPFAM" id="SSF56935">
    <property type="entry name" value="Porins"/>
    <property type="match status" value="1"/>
</dbReference>
<evidence type="ECO:0000256" key="10">
    <source>
        <dbReference type="ARBA" id="ARBA00023237"/>
    </source>
</evidence>
<keyword evidence="9 11" id="KW-0472">Membrane</keyword>
<comment type="caution">
    <text evidence="16">The sequence shown here is derived from an EMBL/GenBank/DDBJ whole genome shotgun (WGS) entry which is preliminary data.</text>
</comment>
<evidence type="ECO:0000259" key="15">
    <source>
        <dbReference type="Pfam" id="PF07715"/>
    </source>
</evidence>
<keyword evidence="16" id="KW-0675">Receptor</keyword>
<evidence type="ECO:0000256" key="3">
    <source>
        <dbReference type="ARBA" id="ARBA00022452"/>
    </source>
</evidence>
<organism evidence="16 17">
    <name type="scientific">Brevundimonas staleyi</name>
    <dbReference type="NCBI Taxonomy" id="74326"/>
    <lineage>
        <taxon>Bacteria</taxon>
        <taxon>Pseudomonadati</taxon>
        <taxon>Pseudomonadota</taxon>
        <taxon>Alphaproteobacteria</taxon>
        <taxon>Caulobacterales</taxon>
        <taxon>Caulobacteraceae</taxon>
        <taxon>Brevundimonas</taxon>
    </lineage>
</organism>
<gene>
    <name evidence="16" type="ORF">ACFPIE_02900</name>
</gene>
<dbReference type="Proteomes" id="UP001596152">
    <property type="component" value="Unassembled WGS sequence"/>
</dbReference>
<evidence type="ECO:0000256" key="7">
    <source>
        <dbReference type="ARBA" id="ARBA00023065"/>
    </source>
</evidence>
<accession>A0ABW0FN67</accession>
<keyword evidence="6" id="KW-0408">Iron</keyword>
<reference evidence="17" key="1">
    <citation type="journal article" date="2019" name="Int. J. Syst. Evol. Microbiol.">
        <title>The Global Catalogue of Microorganisms (GCM) 10K type strain sequencing project: providing services to taxonomists for standard genome sequencing and annotation.</title>
        <authorList>
            <consortium name="The Broad Institute Genomics Platform"/>
            <consortium name="The Broad Institute Genome Sequencing Center for Infectious Disease"/>
            <person name="Wu L."/>
            <person name="Ma J."/>
        </authorList>
    </citation>
    <scope>NUCLEOTIDE SEQUENCE [LARGE SCALE GENOMIC DNA]</scope>
    <source>
        <strain evidence="17">JCM 12125</strain>
    </source>
</reference>
<feature type="signal peptide" evidence="13">
    <location>
        <begin position="1"/>
        <end position="24"/>
    </location>
</feature>
<dbReference type="Pfam" id="PF07715">
    <property type="entry name" value="Plug"/>
    <property type="match status" value="1"/>
</dbReference>
<dbReference type="EMBL" id="JBHSLF010000005">
    <property type="protein sequence ID" value="MFC5342846.1"/>
    <property type="molecule type" value="Genomic_DNA"/>
</dbReference>
<keyword evidence="17" id="KW-1185">Reference proteome</keyword>
<comment type="similarity">
    <text evidence="11 12">Belongs to the TonB-dependent receptor family.</text>
</comment>
<evidence type="ECO:0000256" key="8">
    <source>
        <dbReference type="ARBA" id="ARBA00023077"/>
    </source>
</evidence>
<keyword evidence="2 11" id="KW-0813">Transport</keyword>
<dbReference type="InterPro" id="IPR000531">
    <property type="entry name" value="Beta-barrel_TonB"/>
</dbReference>
<keyword evidence="10 11" id="KW-0998">Cell outer membrane</keyword>
<keyword evidence="5 11" id="KW-0812">Transmembrane</keyword>
<evidence type="ECO:0000256" key="13">
    <source>
        <dbReference type="SAM" id="SignalP"/>
    </source>
</evidence>
<dbReference type="PANTHER" id="PTHR32552:SF81">
    <property type="entry name" value="TONB-DEPENDENT OUTER MEMBRANE RECEPTOR"/>
    <property type="match status" value="1"/>
</dbReference>
<feature type="domain" description="TonB-dependent receptor-like beta-barrel" evidence="14">
    <location>
        <begin position="302"/>
        <end position="731"/>
    </location>
</feature>
<keyword evidence="7" id="KW-0406">Ion transport</keyword>
<evidence type="ECO:0000313" key="17">
    <source>
        <dbReference type="Proteomes" id="UP001596152"/>
    </source>
</evidence>
<protein>
    <submittedName>
        <fullName evidence="16">TonB-dependent receptor</fullName>
    </submittedName>
</protein>